<sequence length="823" mass="92689">MEERYVPSAVEEKWQAIWERNKSFKVTEDETRRKYYLLEMFPYPSGRIHMGHVRNYSIGDVVARFKRMRGFNVLHPMGWDAFGMPAENAAIQNKSHPAAWTYENIDYMRGQLKRMGLSYDWDRELATCDVEYYQWEQQIFLQMYERGMAYKRNSSVNWCPTCETVLANEQVEDGACWRCDSVVQQKELEQWFFRITDYAEELLACTEQLTGWPERVLTMQRNWIGKSFGCEITFPVADRAESITVFTTRQDTLWGATFMSLAPEHPMALSLTTPDNLAQVTAFIDKVKGTDKIRRTADDFEKEGVFTGSWCLNPITGLRMPIYLANFVLTDYGTGAVMAVPTHDQRDFEFARKYGLQLQVVIQPEGEVLDPATMTAAFTAEGVLVNSGQFDGMPSSAAKEAIADYLEQQGLGKKTVNYRLRDWGISRQRYWGNPIPIIYCDSCGAVPVPVKDLPVVLPKDVAFTGAGGSPLARLEPFVKTACPVCGKPARRETDTMDTFVESSWYFLRYCCPDFTGGPLDKKKAEYWMSVDQYIGGIEHAVLHLLYARFFTKVLRDLGYVNVDEPFTNLLTQGMVIKDGAKMSKSKGNVVDPNALIERYGADTARLFSLFAAPPEKDLDWSDQGVEGSFRFLSRLWKLMYECLPFIAGVVAASGEPANAEAKALRRTVHKTIRKVTGDLDERFHFNTAIAATMELVNAIYAFTPKNAPENGPVLREALESVVRLLAPFVPHFAAELWEVLGKAESIESAGWPDFDPAATVDDELLIVVQVNGKLRGRITVAVDTAEEKVKALAMADDNVQAFVAGKTPKKVVYVPGKLVNIVV</sequence>
<dbReference type="Gene3D" id="3.40.50.620">
    <property type="entry name" value="HUPs"/>
    <property type="match status" value="2"/>
</dbReference>
<evidence type="ECO:0000259" key="12">
    <source>
        <dbReference type="Pfam" id="PF08264"/>
    </source>
</evidence>
<evidence type="ECO:0000259" key="11">
    <source>
        <dbReference type="Pfam" id="PF00133"/>
    </source>
</evidence>
<dbReference type="InterPro" id="IPR009008">
    <property type="entry name" value="Val/Leu/Ile-tRNA-synth_edit"/>
</dbReference>
<dbReference type="Pfam" id="PF00133">
    <property type="entry name" value="tRNA-synt_1"/>
    <property type="match status" value="1"/>
</dbReference>
<evidence type="ECO:0000256" key="4">
    <source>
        <dbReference type="ARBA" id="ARBA00022741"/>
    </source>
</evidence>
<keyword evidence="16" id="KW-1185">Reference proteome</keyword>
<comment type="caution">
    <text evidence="15">The sequence shown here is derived from an EMBL/GenBank/DDBJ whole genome shotgun (WGS) entry which is preliminary data.</text>
</comment>
<evidence type="ECO:0000256" key="10">
    <source>
        <dbReference type="RuleBase" id="RU363035"/>
    </source>
</evidence>
<dbReference type="RefSeq" id="WP_145019432.1">
    <property type="nucleotide sequence ID" value="NZ_VLLN01000005.1"/>
</dbReference>
<dbReference type="HAMAP" id="MF_00049_B">
    <property type="entry name" value="Leu_tRNA_synth_B"/>
    <property type="match status" value="1"/>
</dbReference>
<dbReference type="Pfam" id="PF08264">
    <property type="entry name" value="Anticodon_1"/>
    <property type="match status" value="1"/>
</dbReference>
<keyword evidence="3 9" id="KW-0436">Ligase</keyword>
<dbReference type="SUPFAM" id="SSF50677">
    <property type="entry name" value="ValRS/IleRS/LeuRS editing domain"/>
    <property type="match status" value="1"/>
</dbReference>
<dbReference type="AlphaFoldDB" id="A0A562W7Y2"/>
<evidence type="ECO:0000256" key="1">
    <source>
        <dbReference type="ARBA" id="ARBA00005594"/>
    </source>
</evidence>
<organism evidence="15 16">
    <name type="scientific">Geobacter argillaceus</name>
    <dbReference type="NCBI Taxonomy" id="345631"/>
    <lineage>
        <taxon>Bacteria</taxon>
        <taxon>Pseudomonadati</taxon>
        <taxon>Thermodesulfobacteriota</taxon>
        <taxon>Desulfuromonadia</taxon>
        <taxon>Geobacterales</taxon>
        <taxon>Geobacteraceae</taxon>
        <taxon>Geobacter</taxon>
    </lineage>
</organism>
<dbReference type="InterPro" id="IPR009080">
    <property type="entry name" value="tRNAsynth_Ia_anticodon-bd"/>
</dbReference>
<dbReference type="GO" id="GO:0005524">
    <property type="term" value="F:ATP binding"/>
    <property type="evidence" value="ECO:0007669"/>
    <property type="project" value="UniProtKB-UniRule"/>
</dbReference>
<evidence type="ECO:0000256" key="2">
    <source>
        <dbReference type="ARBA" id="ARBA00022490"/>
    </source>
</evidence>
<dbReference type="EC" id="6.1.1.4" evidence="9"/>
<dbReference type="Pfam" id="PF09334">
    <property type="entry name" value="tRNA-synt_1g"/>
    <property type="match status" value="1"/>
</dbReference>
<dbReference type="FunFam" id="1.10.730.10:FF:000011">
    <property type="entry name" value="Leucine--tRNA ligase chloroplastic/mitochondrial"/>
    <property type="match status" value="1"/>
</dbReference>
<evidence type="ECO:0000256" key="7">
    <source>
        <dbReference type="ARBA" id="ARBA00023146"/>
    </source>
</evidence>
<dbReference type="EMBL" id="VLLN01000005">
    <property type="protein sequence ID" value="TWJ26393.1"/>
    <property type="molecule type" value="Genomic_DNA"/>
</dbReference>
<dbReference type="PRINTS" id="PR00985">
    <property type="entry name" value="TRNASYNTHLEU"/>
</dbReference>
<comment type="similarity">
    <text evidence="1 9 10">Belongs to the class-I aminoacyl-tRNA synthetase family.</text>
</comment>
<dbReference type="InterPro" id="IPR025709">
    <property type="entry name" value="Leu_tRNA-synth_edit"/>
</dbReference>
<dbReference type="SUPFAM" id="SSF47323">
    <property type="entry name" value="Anticodon-binding domain of a subclass of class I aminoacyl-tRNA synthetases"/>
    <property type="match status" value="1"/>
</dbReference>
<dbReference type="GO" id="GO:0005829">
    <property type="term" value="C:cytosol"/>
    <property type="evidence" value="ECO:0007669"/>
    <property type="project" value="TreeGrafter"/>
</dbReference>
<comment type="catalytic activity">
    <reaction evidence="8 9">
        <text>tRNA(Leu) + L-leucine + ATP = L-leucyl-tRNA(Leu) + AMP + diphosphate</text>
        <dbReference type="Rhea" id="RHEA:11688"/>
        <dbReference type="Rhea" id="RHEA-COMP:9613"/>
        <dbReference type="Rhea" id="RHEA-COMP:9622"/>
        <dbReference type="ChEBI" id="CHEBI:30616"/>
        <dbReference type="ChEBI" id="CHEBI:33019"/>
        <dbReference type="ChEBI" id="CHEBI:57427"/>
        <dbReference type="ChEBI" id="CHEBI:78442"/>
        <dbReference type="ChEBI" id="CHEBI:78494"/>
        <dbReference type="ChEBI" id="CHEBI:456215"/>
        <dbReference type="EC" id="6.1.1.4"/>
    </reaction>
</comment>
<name>A0A562W7Y2_9BACT</name>
<evidence type="ECO:0000256" key="3">
    <source>
        <dbReference type="ARBA" id="ARBA00022598"/>
    </source>
</evidence>
<dbReference type="CDD" id="cd07958">
    <property type="entry name" value="Anticodon_Ia_Leu_BEm"/>
    <property type="match status" value="1"/>
</dbReference>
<evidence type="ECO:0000313" key="16">
    <source>
        <dbReference type="Proteomes" id="UP000319449"/>
    </source>
</evidence>
<feature type="domain" description="Aminoacyl-tRNA synthetase class Ia" evidence="11">
    <location>
        <begin position="420"/>
        <end position="621"/>
    </location>
</feature>
<dbReference type="InterPro" id="IPR001412">
    <property type="entry name" value="aa-tRNA-synth_I_CS"/>
</dbReference>
<dbReference type="InterPro" id="IPR015413">
    <property type="entry name" value="Methionyl/Leucyl_tRNA_Synth"/>
</dbReference>
<comment type="subcellular location">
    <subcellularLocation>
        <location evidence="9">Cytoplasm</location>
    </subcellularLocation>
</comment>
<dbReference type="GO" id="GO:0006429">
    <property type="term" value="P:leucyl-tRNA aminoacylation"/>
    <property type="evidence" value="ECO:0007669"/>
    <property type="project" value="UniProtKB-UniRule"/>
</dbReference>
<protein>
    <recommendedName>
        <fullName evidence="9">Leucine--tRNA ligase</fullName>
        <ecNumber evidence="9">6.1.1.4</ecNumber>
    </recommendedName>
    <alternativeName>
        <fullName evidence="9">Leucyl-tRNA synthetase</fullName>
        <shortName evidence="9">LeuRS</shortName>
    </alternativeName>
</protein>
<dbReference type="OrthoDB" id="9810365at2"/>
<dbReference type="InterPro" id="IPR014729">
    <property type="entry name" value="Rossmann-like_a/b/a_fold"/>
</dbReference>
<feature type="short sequence motif" description="'KMSKS' region" evidence="9">
    <location>
        <begin position="581"/>
        <end position="585"/>
    </location>
</feature>
<dbReference type="PANTHER" id="PTHR43740:SF2">
    <property type="entry name" value="LEUCINE--TRNA LIGASE, MITOCHONDRIAL"/>
    <property type="match status" value="1"/>
</dbReference>
<dbReference type="FunFam" id="3.10.20.590:FF:000001">
    <property type="entry name" value="Leucine--tRNA ligase"/>
    <property type="match status" value="1"/>
</dbReference>
<dbReference type="Gene3D" id="3.10.20.590">
    <property type="match status" value="1"/>
</dbReference>
<proteinExistence type="inferred from homology"/>
<dbReference type="Gene3D" id="1.10.730.10">
    <property type="entry name" value="Isoleucyl-tRNA Synthetase, Domain 1"/>
    <property type="match status" value="2"/>
</dbReference>
<dbReference type="FunFam" id="3.40.50.620:FF:000003">
    <property type="entry name" value="Leucine--tRNA ligase"/>
    <property type="match status" value="1"/>
</dbReference>
<dbReference type="SUPFAM" id="SSF52374">
    <property type="entry name" value="Nucleotidylyl transferase"/>
    <property type="match status" value="1"/>
</dbReference>
<feature type="binding site" evidence="9">
    <location>
        <position position="584"/>
    </location>
    <ligand>
        <name>ATP</name>
        <dbReference type="ChEBI" id="CHEBI:30616"/>
    </ligand>
</feature>
<dbReference type="PANTHER" id="PTHR43740">
    <property type="entry name" value="LEUCYL-TRNA SYNTHETASE"/>
    <property type="match status" value="1"/>
</dbReference>
<dbReference type="InterPro" id="IPR002300">
    <property type="entry name" value="aa-tRNA-synth_Ia"/>
</dbReference>
<feature type="domain" description="Methionyl/Valyl/Leucyl/Isoleucyl-tRNA synthetase anticodon-binding" evidence="12">
    <location>
        <begin position="662"/>
        <end position="787"/>
    </location>
</feature>
<evidence type="ECO:0000313" key="15">
    <source>
        <dbReference type="EMBL" id="TWJ26393.1"/>
    </source>
</evidence>
<keyword evidence="5 9" id="KW-0067">ATP-binding</keyword>
<evidence type="ECO:0000256" key="8">
    <source>
        <dbReference type="ARBA" id="ARBA00047469"/>
    </source>
</evidence>
<dbReference type="CDD" id="cd00812">
    <property type="entry name" value="LeuRS_core"/>
    <property type="match status" value="1"/>
</dbReference>
<dbReference type="PROSITE" id="PS00178">
    <property type="entry name" value="AA_TRNA_LIGASE_I"/>
    <property type="match status" value="1"/>
</dbReference>
<dbReference type="InterPro" id="IPR002302">
    <property type="entry name" value="Leu-tRNA-ligase"/>
</dbReference>
<reference evidence="15 16" key="1">
    <citation type="submission" date="2019-07" db="EMBL/GenBank/DDBJ databases">
        <title>Genomic Encyclopedia of Archaeal and Bacterial Type Strains, Phase II (KMG-II): from individual species to whole genera.</title>
        <authorList>
            <person name="Goeker M."/>
        </authorList>
    </citation>
    <scope>NUCLEOTIDE SEQUENCE [LARGE SCALE GENOMIC DNA]</scope>
    <source>
        <strain evidence="15 16">ATCC BAA-1139</strain>
    </source>
</reference>
<dbReference type="FunFam" id="3.40.50.620:FF:000212">
    <property type="entry name" value="Leucine--tRNA ligase"/>
    <property type="match status" value="1"/>
</dbReference>
<feature type="short sequence motif" description="'HIGH' region" evidence="9">
    <location>
        <begin position="42"/>
        <end position="52"/>
    </location>
</feature>
<feature type="domain" description="Leucyl-tRNA synthetase editing" evidence="14">
    <location>
        <begin position="221"/>
        <end position="407"/>
    </location>
</feature>
<accession>A0A562W7Y2</accession>
<evidence type="ECO:0000256" key="5">
    <source>
        <dbReference type="ARBA" id="ARBA00022840"/>
    </source>
</evidence>
<keyword evidence="7 9" id="KW-0030">Aminoacyl-tRNA synthetase</keyword>
<evidence type="ECO:0000256" key="6">
    <source>
        <dbReference type="ARBA" id="ARBA00022917"/>
    </source>
</evidence>
<keyword evidence="2 9" id="KW-0963">Cytoplasm</keyword>
<keyword evidence="6 9" id="KW-0648">Protein biosynthesis</keyword>
<evidence type="ECO:0000259" key="13">
    <source>
        <dbReference type="Pfam" id="PF09334"/>
    </source>
</evidence>
<gene>
    <name evidence="9" type="primary">leuS</name>
    <name evidence="15" type="ORF">JN12_01099</name>
</gene>
<evidence type="ECO:0000256" key="9">
    <source>
        <dbReference type="HAMAP-Rule" id="MF_00049"/>
    </source>
</evidence>
<dbReference type="InterPro" id="IPR013155">
    <property type="entry name" value="M/V/L/I-tRNA-synth_anticd-bd"/>
</dbReference>
<dbReference type="Pfam" id="PF13603">
    <property type="entry name" value="tRNA-synt_1_2"/>
    <property type="match status" value="1"/>
</dbReference>
<dbReference type="GO" id="GO:0002161">
    <property type="term" value="F:aminoacyl-tRNA deacylase activity"/>
    <property type="evidence" value="ECO:0007669"/>
    <property type="project" value="InterPro"/>
</dbReference>
<dbReference type="GO" id="GO:0004823">
    <property type="term" value="F:leucine-tRNA ligase activity"/>
    <property type="evidence" value="ECO:0007669"/>
    <property type="project" value="UniProtKB-UniRule"/>
</dbReference>
<dbReference type="NCBIfam" id="TIGR00396">
    <property type="entry name" value="leuS_bact"/>
    <property type="match status" value="1"/>
</dbReference>
<feature type="domain" description="Methionyl/Leucyl tRNA synthetase" evidence="13">
    <location>
        <begin position="41"/>
        <end position="181"/>
    </location>
</feature>
<evidence type="ECO:0000259" key="14">
    <source>
        <dbReference type="Pfam" id="PF13603"/>
    </source>
</evidence>
<keyword evidence="4 9" id="KW-0547">Nucleotide-binding</keyword>
<dbReference type="Proteomes" id="UP000319449">
    <property type="component" value="Unassembled WGS sequence"/>
</dbReference>